<dbReference type="OrthoDB" id="6500128at2759"/>
<keyword evidence="5" id="KW-0547">Nucleotide-binding</keyword>
<keyword evidence="6" id="KW-0067">ATP-binding</keyword>
<reference evidence="12" key="1">
    <citation type="submission" date="2017-12" db="EMBL/GenBank/DDBJ databases">
        <authorList>
            <consortium name="DOE Joint Genome Institute"/>
            <person name="Mondo S.J."/>
            <person name="Kjaerbolling I."/>
            <person name="Vesth T.C."/>
            <person name="Frisvad J.C."/>
            <person name="Nybo J.L."/>
            <person name="Theobald S."/>
            <person name="Kuo A."/>
            <person name="Bowyer P."/>
            <person name="Matsuda Y."/>
            <person name="Lyhne E.K."/>
            <person name="Kogle M.E."/>
            <person name="Clum A."/>
            <person name="Lipzen A."/>
            <person name="Salamov A."/>
            <person name="Ngan C.Y."/>
            <person name="Daum C."/>
            <person name="Chiniquy J."/>
            <person name="Barry K."/>
            <person name="LaButti K."/>
            <person name="Haridas S."/>
            <person name="Simmons B.A."/>
            <person name="Magnuson J.K."/>
            <person name="Mortensen U.H."/>
            <person name="Larsen T.O."/>
            <person name="Grigoriev I.V."/>
            <person name="Baker S.E."/>
            <person name="Andersen M.R."/>
            <person name="Nordberg H.P."/>
            <person name="Cantor M.N."/>
            <person name="Hua S.X."/>
        </authorList>
    </citation>
    <scope>NUCLEOTIDE SEQUENCE [LARGE SCALE GENOMIC DNA]</scope>
    <source>
        <strain evidence="12">IBT 19404</strain>
    </source>
</reference>
<keyword evidence="12" id="KW-1185">Reference proteome</keyword>
<feature type="chain" id="PRO_5014385148" evidence="9">
    <location>
        <begin position="21"/>
        <end position="392"/>
    </location>
</feature>
<dbReference type="EMBL" id="KZ559554">
    <property type="protein sequence ID" value="PLN79878.1"/>
    <property type="molecule type" value="Genomic_DNA"/>
</dbReference>
<keyword evidence="11" id="KW-0378">Hydrolase</keyword>
<protein>
    <submittedName>
        <fullName evidence="11">P-loop containing nucleoside triphosphate hydrolase protein</fullName>
    </submittedName>
</protein>
<dbReference type="InterPro" id="IPR003593">
    <property type="entry name" value="AAA+_ATPase"/>
</dbReference>
<dbReference type="Pfam" id="PF00005">
    <property type="entry name" value="ABC_tran"/>
    <property type="match status" value="1"/>
</dbReference>
<evidence type="ECO:0000256" key="6">
    <source>
        <dbReference type="ARBA" id="ARBA00022840"/>
    </source>
</evidence>
<keyword evidence="7" id="KW-1133">Transmembrane helix</keyword>
<dbReference type="Gene3D" id="3.40.50.300">
    <property type="entry name" value="P-loop containing nucleotide triphosphate hydrolases"/>
    <property type="match status" value="1"/>
</dbReference>
<dbReference type="PANTHER" id="PTHR24221">
    <property type="entry name" value="ATP-BINDING CASSETTE SUB-FAMILY B"/>
    <property type="match status" value="1"/>
</dbReference>
<dbReference type="GO" id="GO:0042626">
    <property type="term" value="F:ATPase-coupled transmembrane transporter activity"/>
    <property type="evidence" value="ECO:0007669"/>
    <property type="project" value="TreeGrafter"/>
</dbReference>
<dbReference type="PROSITE" id="PS50893">
    <property type="entry name" value="ABC_TRANSPORTER_2"/>
    <property type="match status" value="1"/>
</dbReference>
<comment type="subcellular location">
    <subcellularLocation>
        <location evidence="1">Cell membrane</location>
        <topology evidence="1">Multi-pass membrane protein</topology>
    </subcellularLocation>
</comment>
<sequence length="392" mass="43378">MSTGILVMLIFFWFRVPSQLQFLQSGVRAFVTSFLSVHCLIENSIQAPGLRDELDAKTLVVDQGIVELKNVSFGYCGQKELLSELDLKVHSGQTVALVGESGSGKTSILNLLLRICDSTQGKVLIDEQDIQQVTVESLRANIGVVPQEKIWFHNTIMDNIRYANSSVQDEQIYKACIAVGLHGLISSLKNGYKTIMGEGGVRPSTGELRRLAIARGVVSAGKVVILDEPTSNVDSRTEYRILRNIKALFPGRTVLIASNRPSTTAHADHILVLRHESVVEQGTHASLMSKGGHYYSLWSRGVGGKRPTSHQKHSYPNEMATYESEGAKSLKNIPLGENARSQLKSHKPTYMNETLDRHENNPAEHNATESMMERGIWRPDAPEFVPSSAREF</sequence>
<dbReference type="GO" id="GO:0016887">
    <property type="term" value="F:ATP hydrolysis activity"/>
    <property type="evidence" value="ECO:0007669"/>
    <property type="project" value="InterPro"/>
</dbReference>
<feature type="signal peptide" evidence="9">
    <location>
        <begin position="1"/>
        <end position="20"/>
    </location>
</feature>
<evidence type="ECO:0000313" key="12">
    <source>
        <dbReference type="Proteomes" id="UP000235023"/>
    </source>
</evidence>
<organism evidence="11 12">
    <name type="scientific">Aspergillus taichungensis</name>
    <dbReference type="NCBI Taxonomy" id="482145"/>
    <lineage>
        <taxon>Eukaryota</taxon>
        <taxon>Fungi</taxon>
        <taxon>Dikarya</taxon>
        <taxon>Ascomycota</taxon>
        <taxon>Pezizomycotina</taxon>
        <taxon>Eurotiomycetes</taxon>
        <taxon>Eurotiomycetidae</taxon>
        <taxon>Eurotiales</taxon>
        <taxon>Aspergillaceae</taxon>
        <taxon>Aspergillus</taxon>
        <taxon>Aspergillus subgen. Circumdati</taxon>
    </lineage>
</organism>
<evidence type="ECO:0000259" key="10">
    <source>
        <dbReference type="PROSITE" id="PS50893"/>
    </source>
</evidence>
<dbReference type="SMART" id="SM00382">
    <property type="entry name" value="AAA"/>
    <property type="match status" value="1"/>
</dbReference>
<evidence type="ECO:0000256" key="3">
    <source>
        <dbReference type="ARBA" id="ARBA00022475"/>
    </source>
</evidence>
<keyword evidence="2" id="KW-0813">Transport</keyword>
<gene>
    <name evidence="11" type="ORF">BDW42DRAFT_172027</name>
</gene>
<dbReference type="Proteomes" id="UP000235023">
    <property type="component" value="Unassembled WGS sequence"/>
</dbReference>
<evidence type="ECO:0000256" key="4">
    <source>
        <dbReference type="ARBA" id="ARBA00022692"/>
    </source>
</evidence>
<dbReference type="AlphaFoldDB" id="A0A2J5HRF2"/>
<evidence type="ECO:0000256" key="9">
    <source>
        <dbReference type="SAM" id="SignalP"/>
    </source>
</evidence>
<dbReference type="SUPFAM" id="SSF52540">
    <property type="entry name" value="P-loop containing nucleoside triphosphate hydrolases"/>
    <property type="match status" value="1"/>
</dbReference>
<evidence type="ECO:0000256" key="2">
    <source>
        <dbReference type="ARBA" id="ARBA00022448"/>
    </source>
</evidence>
<dbReference type="InterPro" id="IPR027417">
    <property type="entry name" value="P-loop_NTPase"/>
</dbReference>
<dbReference type="FunFam" id="3.40.50.300:FF:000221">
    <property type="entry name" value="Multidrug ABC transporter ATP-binding protein"/>
    <property type="match status" value="1"/>
</dbReference>
<accession>A0A2J5HRF2</accession>
<dbReference type="GO" id="GO:0005524">
    <property type="term" value="F:ATP binding"/>
    <property type="evidence" value="ECO:0007669"/>
    <property type="project" value="UniProtKB-KW"/>
</dbReference>
<feature type="domain" description="ABC transporter" evidence="10">
    <location>
        <begin position="66"/>
        <end position="300"/>
    </location>
</feature>
<name>A0A2J5HRF2_9EURO</name>
<dbReference type="GO" id="GO:0005886">
    <property type="term" value="C:plasma membrane"/>
    <property type="evidence" value="ECO:0007669"/>
    <property type="project" value="UniProtKB-SubCell"/>
</dbReference>
<keyword evidence="3" id="KW-1003">Cell membrane</keyword>
<dbReference type="InterPro" id="IPR003439">
    <property type="entry name" value="ABC_transporter-like_ATP-bd"/>
</dbReference>
<evidence type="ECO:0000256" key="1">
    <source>
        <dbReference type="ARBA" id="ARBA00004651"/>
    </source>
</evidence>
<proteinExistence type="predicted"/>
<evidence type="ECO:0000256" key="8">
    <source>
        <dbReference type="ARBA" id="ARBA00023136"/>
    </source>
</evidence>
<keyword evidence="9" id="KW-0732">Signal</keyword>
<dbReference type="GO" id="GO:0005774">
    <property type="term" value="C:vacuolar membrane"/>
    <property type="evidence" value="ECO:0007669"/>
    <property type="project" value="TreeGrafter"/>
</dbReference>
<evidence type="ECO:0000256" key="5">
    <source>
        <dbReference type="ARBA" id="ARBA00022741"/>
    </source>
</evidence>
<keyword evidence="4" id="KW-0812">Transmembrane</keyword>
<keyword evidence="8" id="KW-0472">Membrane</keyword>
<evidence type="ECO:0000256" key="7">
    <source>
        <dbReference type="ARBA" id="ARBA00022989"/>
    </source>
</evidence>
<evidence type="ECO:0000313" key="11">
    <source>
        <dbReference type="EMBL" id="PLN79878.1"/>
    </source>
</evidence>
<dbReference type="InterPro" id="IPR039421">
    <property type="entry name" value="Type_1_exporter"/>
</dbReference>
<dbReference type="PANTHER" id="PTHR24221:SF651">
    <property type="entry name" value="HEAVY METAL TOLERANCE PROTEIN"/>
    <property type="match status" value="1"/>
</dbReference>